<evidence type="ECO:0000313" key="2">
    <source>
        <dbReference type="EMBL" id="RNA21731.1"/>
    </source>
</evidence>
<sequence length="82" mass="9490">RPLKTASALKKQPNETHAFNAVPKGIESSESDVEEEEPVPKRARLEENNVEVIDKQAKLYDQCGAQMKKKRYWAYPKKYLKN</sequence>
<gene>
    <name evidence="2" type="ORF">BpHYR1_050891</name>
</gene>
<organism evidence="2 3">
    <name type="scientific">Brachionus plicatilis</name>
    <name type="common">Marine rotifer</name>
    <name type="synonym">Brachionus muelleri</name>
    <dbReference type="NCBI Taxonomy" id="10195"/>
    <lineage>
        <taxon>Eukaryota</taxon>
        <taxon>Metazoa</taxon>
        <taxon>Spiralia</taxon>
        <taxon>Gnathifera</taxon>
        <taxon>Rotifera</taxon>
        <taxon>Eurotatoria</taxon>
        <taxon>Monogononta</taxon>
        <taxon>Pseudotrocha</taxon>
        <taxon>Ploima</taxon>
        <taxon>Brachionidae</taxon>
        <taxon>Brachionus</taxon>
    </lineage>
</organism>
<name>A0A3M7RE34_BRAPC</name>
<protein>
    <submittedName>
        <fullName evidence="2">Uncharacterized protein</fullName>
    </submittedName>
</protein>
<dbReference type="Proteomes" id="UP000276133">
    <property type="component" value="Unassembled WGS sequence"/>
</dbReference>
<feature type="non-terminal residue" evidence="2">
    <location>
        <position position="1"/>
    </location>
</feature>
<evidence type="ECO:0000256" key="1">
    <source>
        <dbReference type="SAM" id="MobiDB-lite"/>
    </source>
</evidence>
<evidence type="ECO:0000313" key="3">
    <source>
        <dbReference type="Proteomes" id="UP000276133"/>
    </source>
</evidence>
<dbReference type="AlphaFoldDB" id="A0A3M7RE34"/>
<feature type="region of interest" description="Disordered" evidence="1">
    <location>
        <begin position="1"/>
        <end position="42"/>
    </location>
</feature>
<comment type="caution">
    <text evidence="2">The sequence shown here is derived from an EMBL/GenBank/DDBJ whole genome shotgun (WGS) entry which is preliminary data.</text>
</comment>
<dbReference type="EMBL" id="REGN01003612">
    <property type="protein sequence ID" value="RNA21731.1"/>
    <property type="molecule type" value="Genomic_DNA"/>
</dbReference>
<keyword evidence="3" id="KW-1185">Reference proteome</keyword>
<reference evidence="2 3" key="1">
    <citation type="journal article" date="2018" name="Sci. Rep.">
        <title>Genomic signatures of local adaptation to the degree of environmental predictability in rotifers.</title>
        <authorList>
            <person name="Franch-Gras L."/>
            <person name="Hahn C."/>
            <person name="Garcia-Roger E.M."/>
            <person name="Carmona M.J."/>
            <person name="Serra M."/>
            <person name="Gomez A."/>
        </authorList>
    </citation>
    <scope>NUCLEOTIDE SEQUENCE [LARGE SCALE GENOMIC DNA]</scope>
    <source>
        <strain evidence="2">HYR1</strain>
    </source>
</reference>
<proteinExistence type="predicted"/>
<accession>A0A3M7RE34</accession>